<comment type="caution">
    <text evidence="1">The sequence shown here is derived from an EMBL/GenBank/DDBJ whole genome shotgun (WGS) entry which is preliminary data.</text>
</comment>
<accession>A0ABN8FZN2</accession>
<evidence type="ECO:0000313" key="1">
    <source>
        <dbReference type="EMBL" id="CAH1195468.1"/>
    </source>
</evidence>
<sequence length="68" mass="7505">MVDLPNEDVQREDELTEDELEVVVGGLATVLVPLCKHCQQRIAVHDMSVCAVCFLKFHSPIAGQDIQA</sequence>
<organism evidence="1 2">
    <name type="scientific">Paenibacillus plantiphilus</name>
    <dbReference type="NCBI Taxonomy" id="2905650"/>
    <lineage>
        <taxon>Bacteria</taxon>
        <taxon>Bacillati</taxon>
        <taxon>Bacillota</taxon>
        <taxon>Bacilli</taxon>
        <taxon>Bacillales</taxon>
        <taxon>Paenibacillaceae</taxon>
        <taxon>Paenibacillus</taxon>
    </lineage>
</organism>
<dbReference type="RefSeq" id="WP_236338982.1">
    <property type="nucleotide sequence ID" value="NZ_CAKMMF010000003.1"/>
</dbReference>
<evidence type="ECO:0000313" key="2">
    <source>
        <dbReference type="Proteomes" id="UP000838686"/>
    </source>
</evidence>
<dbReference type="Proteomes" id="UP000838686">
    <property type="component" value="Unassembled WGS sequence"/>
</dbReference>
<dbReference type="EMBL" id="CAKMMF010000003">
    <property type="protein sequence ID" value="CAH1195468.1"/>
    <property type="molecule type" value="Genomic_DNA"/>
</dbReference>
<proteinExistence type="predicted"/>
<name>A0ABN8FZN2_9BACL</name>
<reference evidence="1" key="1">
    <citation type="submission" date="2022-01" db="EMBL/GenBank/DDBJ databases">
        <authorList>
            <person name="Criscuolo A."/>
        </authorList>
    </citation>
    <scope>NUCLEOTIDE SEQUENCE</scope>
    <source>
        <strain evidence="1">CIP111893</strain>
    </source>
</reference>
<protein>
    <submittedName>
        <fullName evidence="1">Uncharacterized protein</fullName>
    </submittedName>
</protein>
<gene>
    <name evidence="1" type="ORF">PAECIP111893_00699</name>
</gene>
<keyword evidence="2" id="KW-1185">Reference proteome</keyword>